<dbReference type="InterPro" id="IPR001509">
    <property type="entry name" value="Epimerase_deHydtase"/>
</dbReference>
<dbReference type="GO" id="GO:0048040">
    <property type="term" value="F:UDP-glucuronate decarboxylase activity"/>
    <property type="evidence" value="ECO:0007669"/>
    <property type="project" value="TreeGrafter"/>
</dbReference>
<dbReference type="RefSeq" id="WP_112373974.1">
    <property type="nucleotide sequence ID" value="NZ_CP069793.1"/>
</dbReference>
<evidence type="ECO:0000256" key="5">
    <source>
        <dbReference type="ARBA" id="ARBA00022968"/>
    </source>
</evidence>
<dbReference type="FunFam" id="3.40.50.720:FF:000065">
    <property type="entry name" value="UDP-glucuronic acid decarboxylase 1"/>
    <property type="match status" value="1"/>
</dbReference>
<dbReference type="PANTHER" id="PTHR43078">
    <property type="entry name" value="UDP-GLUCURONIC ACID DECARBOXYLASE-RELATED"/>
    <property type="match status" value="1"/>
</dbReference>
<gene>
    <name evidence="14" type="primary">arnA</name>
    <name evidence="14" type="ORF">NCTC11343_01094</name>
</gene>
<proteinExistence type="predicted"/>
<keyword evidence="7" id="KW-0520">NAD</keyword>
<evidence type="ECO:0000256" key="1">
    <source>
        <dbReference type="ARBA" id="ARBA00001911"/>
    </source>
</evidence>
<evidence type="ECO:0000256" key="10">
    <source>
        <dbReference type="ARBA" id="ARBA00023180"/>
    </source>
</evidence>
<keyword evidence="3" id="KW-0812">Transmembrane</keyword>
<keyword evidence="5" id="KW-0735">Signal-anchor</keyword>
<dbReference type="Pfam" id="PF01370">
    <property type="entry name" value="Epimerase"/>
    <property type="match status" value="1"/>
</dbReference>
<evidence type="ECO:0000313" key="15">
    <source>
        <dbReference type="Proteomes" id="UP000251241"/>
    </source>
</evidence>
<dbReference type="EMBL" id="UAUU01000002">
    <property type="protein sequence ID" value="SPZ84552.1"/>
    <property type="molecule type" value="Genomic_DNA"/>
</dbReference>
<evidence type="ECO:0000256" key="6">
    <source>
        <dbReference type="ARBA" id="ARBA00022989"/>
    </source>
</evidence>
<dbReference type="UniPathway" id="UPA00796">
    <property type="reaction ID" value="UER00771"/>
</dbReference>
<evidence type="ECO:0000256" key="4">
    <source>
        <dbReference type="ARBA" id="ARBA00022793"/>
    </source>
</evidence>
<keyword evidence="10" id="KW-0325">Glycoprotein</keyword>
<dbReference type="InterPro" id="IPR036291">
    <property type="entry name" value="NAD(P)-bd_dom_sf"/>
</dbReference>
<evidence type="ECO:0000256" key="12">
    <source>
        <dbReference type="ARBA" id="ARBA00037859"/>
    </source>
</evidence>
<name>A0A2X2IQJ6_SPHMU</name>
<evidence type="ECO:0000313" key="14">
    <source>
        <dbReference type="EMBL" id="SPZ84552.1"/>
    </source>
</evidence>
<reference evidence="14 15" key="1">
    <citation type="submission" date="2018-06" db="EMBL/GenBank/DDBJ databases">
        <authorList>
            <consortium name="Pathogen Informatics"/>
            <person name="Doyle S."/>
        </authorList>
    </citation>
    <scope>NUCLEOTIDE SEQUENCE [LARGE SCALE GENOMIC DNA]</scope>
    <source>
        <strain evidence="14 15">NCTC11343</strain>
    </source>
</reference>
<accession>A0A2X2IQJ6</accession>
<evidence type="ECO:0000256" key="2">
    <source>
        <dbReference type="ARBA" id="ARBA00004323"/>
    </source>
</evidence>
<dbReference type="AlphaFoldDB" id="A0A2X2IQJ6"/>
<evidence type="ECO:0000256" key="9">
    <source>
        <dbReference type="ARBA" id="ARBA00023136"/>
    </source>
</evidence>
<dbReference type="GO" id="GO:0042732">
    <property type="term" value="P:D-xylose metabolic process"/>
    <property type="evidence" value="ECO:0007669"/>
    <property type="project" value="InterPro"/>
</dbReference>
<protein>
    <submittedName>
        <fullName evidence="14">Polymyxin resistance protein PmrI</fullName>
    </submittedName>
</protein>
<dbReference type="Proteomes" id="UP000251241">
    <property type="component" value="Unassembled WGS sequence"/>
</dbReference>
<evidence type="ECO:0000256" key="7">
    <source>
        <dbReference type="ARBA" id="ARBA00023027"/>
    </source>
</evidence>
<evidence type="ECO:0000256" key="8">
    <source>
        <dbReference type="ARBA" id="ARBA00023034"/>
    </source>
</evidence>
<dbReference type="GO" id="GO:0070403">
    <property type="term" value="F:NAD+ binding"/>
    <property type="evidence" value="ECO:0007669"/>
    <property type="project" value="InterPro"/>
</dbReference>
<evidence type="ECO:0000256" key="3">
    <source>
        <dbReference type="ARBA" id="ARBA00022692"/>
    </source>
</evidence>
<feature type="domain" description="NAD-dependent epimerase/dehydratase" evidence="13">
    <location>
        <begin position="9"/>
        <end position="244"/>
    </location>
</feature>
<dbReference type="GeneID" id="97183561"/>
<keyword evidence="8" id="KW-0333">Golgi apparatus</keyword>
<dbReference type="SUPFAM" id="SSF51735">
    <property type="entry name" value="NAD(P)-binding Rossmann-fold domains"/>
    <property type="match status" value="1"/>
</dbReference>
<dbReference type="InterPro" id="IPR044516">
    <property type="entry name" value="UXS-like"/>
</dbReference>
<sequence length="330" mass="37087">MENKHRKRILITGAAGFLGSHLCDRFIAEDYDVIGMDNLITGDLQNIAHLFKLENFDFYHHDVSKFVHVPGHLDSILHFASPASPVDYLKIPIQTLKVGSLGTHNLLGLARAKQARILVASTSEVYGDPLVSPQSEDYWGNVNPVGPRGVYDEAKRFQEAITMAYHNAHGLDTRIVRIFNTFGSRMRLNDGRAIPTFIAQAIRGEDITIFGDGSQTRSFCYIDDQIEGIYRLLHSACVTPINIGNPNEISLLQLAHEIVELTDSSSKIVYEPLPVDDPKQRKPDIGLAKSKLAWEPQIDRKTGLKKTIAFYKKIPLDTLSHKDFTYYNQQ</sequence>
<organism evidence="14 15">
    <name type="scientific">Sphingobacterium multivorum</name>
    <dbReference type="NCBI Taxonomy" id="28454"/>
    <lineage>
        <taxon>Bacteria</taxon>
        <taxon>Pseudomonadati</taxon>
        <taxon>Bacteroidota</taxon>
        <taxon>Sphingobacteriia</taxon>
        <taxon>Sphingobacteriales</taxon>
        <taxon>Sphingobacteriaceae</taxon>
        <taxon>Sphingobacterium</taxon>
    </lineage>
</organism>
<evidence type="ECO:0000259" key="13">
    <source>
        <dbReference type="Pfam" id="PF01370"/>
    </source>
</evidence>
<keyword evidence="4" id="KW-0210">Decarboxylase</keyword>
<comment type="subcellular location">
    <subcellularLocation>
        <location evidence="2">Golgi apparatus membrane</location>
        <topology evidence="2">Single-pass type II membrane protein</topology>
    </subcellularLocation>
    <subcellularLocation>
        <location evidence="12">Golgi apparatus</location>
        <location evidence="12">Golgi stack membrane</location>
    </subcellularLocation>
</comment>
<keyword evidence="6" id="KW-1133">Transmembrane helix</keyword>
<dbReference type="GO" id="GO:0005737">
    <property type="term" value="C:cytoplasm"/>
    <property type="evidence" value="ECO:0007669"/>
    <property type="project" value="TreeGrafter"/>
</dbReference>
<comment type="cofactor">
    <cofactor evidence="1">
        <name>NAD(+)</name>
        <dbReference type="ChEBI" id="CHEBI:57540"/>
    </cofactor>
</comment>
<evidence type="ECO:0000256" key="11">
    <source>
        <dbReference type="ARBA" id="ARBA00023239"/>
    </source>
</evidence>
<keyword evidence="11" id="KW-0456">Lyase</keyword>
<dbReference type="CDD" id="cd05230">
    <property type="entry name" value="UGD_SDR_e"/>
    <property type="match status" value="1"/>
</dbReference>
<dbReference type="PANTHER" id="PTHR43078:SF6">
    <property type="entry name" value="UDP-GLUCURONIC ACID DECARBOXYLASE 1"/>
    <property type="match status" value="1"/>
</dbReference>
<dbReference type="Gene3D" id="3.40.50.720">
    <property type="entry name" value="NAD(P)-binding Rossmann-like Domain"/>
    <property type="match status" value="1"/>
</dbReference>
<keyword evidence="9" id="KW-0472">Membrane</keyword>
<dbReference type="GO" id="GO:0033320">
    <property type="term" value="P:UDP-D-xylose biosynthetic process"/>
    <property type="evidence" value="ECO:0007669"/>
    <property type="project" value="UniProtKB-UniPathway"/>
</dbReference>